<reference evidence="1" key="1">
    <citation type="submission" date="2021-04" db="EMBL/GenBank/DDBJ databases">
        <title>Draft genome sequence of Xylanibacillus composti strain K13.</title>
        <authorList>
            <person name="Uke A."/>
            <person name="Chhe C."/>
            <person name="Baramee S."/>
            <person name="Kosugi A."/>
        </authorList>
    </citation>
    <scope>NUCLEOTIDE SEQUENCE</scope>
    <source>
        <strain evidence="1">K13</strain>
    </source>
</reference>
<evidence type="ECO:0000313" key="1">
    <source>
        <dbReference type="EMBL" id="GIQ71379.1"/>
    </source>
</evidence>
<dbReference type="AlphaFoldDB" id="A0A8J4H8Z2"/>
<dbReference type="Gene3D" id="2.50.20.10">
    <property type="entry name" value="Lipoprotein localisation LolA/LolB/LppX"/>
    <property type="match status" value="1"/>
</dbReference>
<dbReference type="SUPFAM" id="SSF89392">
    <property type="entry name" value="Prokaryotic lipoproteins and lipoprotein localization factors"/>
    <property type="match status" value="1"/>
</dbReference>
<dbReference type="Proteomes" id="UP000677918">
    <property type="component" value="Unassembled WGS sequence"/>
</dbReference>
<proteinExistence type="predicted"/>
<sequence>MRKIAAAVVMIVAITGILAGCGGTKSAEDVVNGVLKQAEEMKSYLAEGSMVLHTGQEPQTYGLEVWYQTPHYYRIALINQKKDITQIVLRNDDGVFVLTPHLKKSFRFQSDWPNNQGQVYLYQTLADSIQQDPERQFVADQESSAYVFDVKANYPNSSLSRQKIWLDQKDYAPHHVEITDDQGQAVVEVHFERFEFNASFDAADFDMQKNLTSWDIRSMTVTADINGDGTDSAEQAAPTFAGVIEPAYIPVGVELLDRQDVKLGEETAVRLRYQGDYNYMLLQSAPQAQTVMAGSGEVVDLGFTLGVLIGDGVKTLHWTLDGVDYRLSSEDLPQEVMVRIAQSVQGQSAK</sequence>
<dbReference type="PANTHER" id="PTHR37507:SF2">
    <property type="entry name" value="SPORULATION PROTEIN YDCC"/>
    <property type="match status" value="1"/>
</dbReference>
<dbReference type="PROSITE" id="PS51257">
    <property type="entry name" value="PROKAR_LIPOPROTEIN"/>
    <property type="match status" value="1"/>
</dbReference>
<gene>
    <name evidence="1" type="primary">ydcC</name>
    <name evidence="1" type="ORF">XYCOK13_42030</name>
</gene>
<evidence type="ECO:0000313" key="2">
    <source>
        <dbReference type="Proteomes" id="UP000677918"/>
    </source>
</evidence>
<organism evidence="1 2">
    <name type="scientific">Xylanibacillus composti</name>
    <dbReference type="NCBI Taxonomy" id="1572762"/>
    <lineage>
        <taxon>Bacteria</taxon>
        <taxon>Bacillati</taxon>
        <taxon>Bacillota</taxon>
        <taxon>Bacilli</taxon>
        <taxon>Bacillales</taxon>
        <taxon>Paenibacillaceae</taxon>
        <taxon>Xylanibacillus</taxon>
    </lineage>
</organism>
<keyword evidence="2" id="KW-1185">Reference proteome</keyword>
<comment type="caution">
    <text evidence="1">The sequence shown here is derived from an EMBL/GenBank/DDBJ whole genome shotgun (WGS) entry which is preliminary data.</text>
</comment>
<dbReference type="PANTHER" id="PTHR37507">
    <property type="entry name" value="SPORULATION PROTEIN YDCC"/>
    <property type="match status" value="1"/>
</dbReference>
<name>A0A8J4H8Z2_9BACL</name>
<accession>A0A8J4H8Z2</accession>
<dbReference type="RefSeq" id="WP_213414173.1">
    <property type="nucleotide sequence ID" value="NZ_BOVK01000083.1"/>
</dbReference>
<dbReference type="InterPro" id="IPR052944">
    <property type="entry name" value="Sporulation_related"/>
</dbReference>
<protein>
    <submittedName>
        <fullName evidence="1">Sporulation protein YdcC</fullName>
    </submittedName>
</protein>
<dbReference type="InterPro" id="IPR029046">
    <property type="entry name" value="LolA/LolB/LppX"/>
</dbReference>
<dbReference type="EMBL" id="BOVK01000083">
    <property type="protein sequence ID" value="GIQ71379.1"/>
    <property type="molecule type" value="Genomic_DNA"/>
</dbReference>